<dbReference type="EMBL" id="FRBW01000014">
    <property type="protein sequence ID" value="SHN20691.1"/>
    <property type="molecule type" value="Genomic_DNA"/>
</dbReference>
<reference evidence="1 2" key="1">
    <citation type="submission" date="2016-11" db="EMBL/GenBank/DDBJ databases">
        <authorList>
            <person name="Jaros S."/>
            <person name="Januszkiewicz K."/>
            <person name="Wedrychowicz H."/>
        </authorList>
    </citation>
    <scope>NUCLEOTIDE SEQUENCE [LARGE SCALE GENOMIC DNA]</scope>
    <source>
        <strain evidence="1 2">DSM 22153</strain>
    </source>
</reference>
<proteinExistence type="predicted"/>
<dbReference type="AlphaFoldDB" id="A0A1M7PTG4"/>
<organism evidence="1 2">
    <name type="scientific">Roseibium suaedae</name>
    <dbReference type="NCBI Taxonomy" id="735517"/>
    <lineage>
        <taxon>Bacteria</taxon>
        <taxon>Pseudomonadati</taxon>
        <taxon>Pseudomonadota</taxon>
        <taxon>Alphaproteobacteria</taxon>
        <taxon>Hyphomicrobiales</taxon>
        <taxon>Stappiaceae</taxon>
        <taxon>Roseibium</taxon>
    </lineage>
</organism>
<sequence length="59" mass="6657">MPSIWNIMPFSGDVMGLRMDEALIRGRADGLDLDRLRSFLLNFEAGFTAGLREAKEPEE</sequence>
<protein>
    <submittedName>
        <fullName evidence="1">Uncharacterized protein</fullName>
    </submittedName>
</protein>
<evidence type="ECO:0000313" key="1">
    <source>
        <dbReference type="EMBL" id="SHN20691.1"/>
    </source>
</evidence>
<gene>
    <name evidence="1" type="ORF">SAMN05444272_4628</name>
</gene>
<dbReference type="STRING" id="735517.SAMN05444272_4628"/>
<name>A0A1M7PTG4_9HYPH</name>
<evidence type="ECO:0000313" key="2">
    <source>
        <dbReference type="Proteomes" id="UP000186002"/>
    </source>
</evidence>
<dbReference type="RefSeq" id="WP_073015828.1">
    <property type="nucleotide sequence ID" value="NZ_FRBW01000014.1"/>
</dbReference>
<keyword evidence="2" id="KW-1185">Reference proteome</keyword>
<accession>A0A1M7PTG4</accession>
<dbReference type="Proteomes" id="UP000186002">
    <property type="component" value="Unassembled WGS sequence"/>
</dbReference>